<evidence type="ECO:0000256" key="1">
    <source>
        <dbReference type="ARBA" id="ARBA00004651"/>
    </source>
</evidence>
<keyword evidence="10" id="KW-1185">Reference proteome</keyword>
<dbReference type="PANTHER" id="PTHR46494">
    <property type="entry name" value="CORA FAMILY METAL ION TRANSPORTER (EUROFUNG)"/>
    <property type="match status" value="1"/>
</dbReference>
<comment type="subcellular location">
    <subcellularLocation>
        <location evidence="1">Cell membrane</location>
        <topology evidence="1">Multi-pass membrane protein</topology>
    </subcellularLocation>
</comment>
<keyword evidence="4" id="KW-1003">Cell membrane</keyword>
<sequence length="322" mass="36273">MSVVAAYAYVDGKRARELRLDEPSDLTPRKGEFVWIGLVEPTEEELRILQERFDLHPLAVEDALHARQMPKVDLYGNQLFVVAKTAQLENGRVVFGETEIFVGDHHLISVRHGSARAHLELRAHLEATPALLAKGGDYVLHAILDFIVDGYLPVVDAVEDELAQMEHRALDAFLSRAEITRLFTLRRELTKFLRLLGPMTQVAGYLEHHDTPCIDADVKPYFRDVRDHIARIDLLIGSLGDVLNSVFEVSSLLEQQRQGVITRQLAAWAAILAVPTAVAGIYGMNFEHMPELKWMFGYPATIGLIVVVCTLLYRRFKTAGWL</sequence>
<proteinExistence type="inferred from homology"/>
<gene>
    <name evidence="9" type="ORF">I4Q42_24635</name>
</gene>
<dbReference type="Pfam" id="PF01544">
    <property type="entry name" value="CorA"/>
    <property type="match status" value="1"/>
</dbReference>
<dbReference type="CDD" id="cd12830">
    <property type="entry name" value="MtCorA-like"/>
    <property type="match status" value="1"/>
</dbReference>
<dbReference type="InterPro" id="IPR002523">
    <property type="entry name" value="MgTranspt_CorA/ZnTranspt_ZntB"/>
</dbReference>
<keyword evidence="6 8" id="KW-1133">Transmembrane helix</keyword>
<reference evidence="9 10" key="1">
    <citation type="submission" date="2020-11" db="EMBL/GenBank/DDBJ databases">
        <title>genome sequence of strain KACC 18849.</title>
        <authorList>
            <person name="Gao J."/>
            <person name="Zhang X."/>
        </authorList>
    </citation>
    <scope>NUCLEOTIDE SEQUENCE [LARGE SCALE GENOMIC DNA]</scope>
    <source>
        <strain evidence="9 10">KACC 18849</strain>
    </source>
</reference>
<evidence type="ECO:0000256" key="2">
    <source>
        <dbReference type="ARBA" id="ARBA00009765"/>
    </source>
</evidence>
<evidence type="ECO:0000256" key="4">
    <source>
        <dbReference type="ARBA" id="ARBA00022475"/>
    </source>
</evidence>
<dbReference type="Gene3D" id="1.20.58.340">
    <property type="entry name" value="Magnesium transport protein CorA, transmembrane region"/>
    <property type="match status" value="2"/>
</dbReference>
<dbReference type="PANTHER" id="PTHR46494:SF1">
    <property type="entry name" value="CORA FAMILY METAL ION TRANSPORTER (EUROFUNG)"/>
    <property type="match status" value="1"/>
</dbReference>
<dbReference type="EMBL" id="JADWOX010000029">
    <property type="protein sequence ID" value="MBI1686868.1"/>
    <property type="molecule type" value="Genomic_DNA"/>
</dbReference>
<comment type="caution">
    <text evidence="9">The sequence shown here is derived from an EMBL/GenBank/DDBJ whole genome shotgun (WGS) entry which is preliminary data.</text>
</comment>
<dbReference type="SUPFAM" id="SSF143865">
    <property type="entry name" value="CorA soluble domain-like"/>
    <property type="match status" value="1"/>
</dbReference>
<evidence type="ECO:0000256" key="6">
    <source>
        <dbReference type="ARBA" id="ARBA00022989"/>
    </source>
</evidence>
<dbReference type="InterPro" id="IPR045863">
    <property type="entry name" value="CorA_TM1_TM2"/>
</dbReference>
<evidence type="ECO:0000313" key="9">
    <source>
        <dbReference type="EMBL" id="MBI1686868.1"/>
    </source>
</evidence>
<evidence type="ECO:0000256" key="5">
    <source>
        <dbReference type="ARBA" id="ARBA00022692"/>
    </source>
</evidence>
<feature type="transmembrane region" description="Helical" evidence="8">
    <location>
        <begin position="296"/>
        <end position="313"/>
    </location>
</feature>
<keyword evidence="3" id="KW-0813">Transport</keyword>
<dbReference type="InterPro" id="IPR045861">
    <property type="entry name" value="CorA_cytoplasmic_dom"/>
</dbReference>
<organism evidence="9 10">
    <name type="scientific">Caulobacter hibisci</name>
    <dbReference type="NCBI Taxonomy" id="2035993"/>
    <lineage>
        <taxon>Bacteria</taxon>
        <taxon>Pseudomonadati</taxon>
        <taxon>Pseudomonadota</taxon>
        <taxon>Alphaproteobacteria</taxon>
        <taxon>Caulobacterales</taxon>
        <taxon>Caulobacteraceae</taxon>
        <taxon>Caulobacter</taxon>
    </lineage>
</organism>
<dbReference type="SUPFAM" id="SSF144083">
    <property type="entry name" value="Magnesium transport protein CorA, transmembrane region"/>
    <property type="match status" value="1"/>
</dbReference>
<dbReference type="Proteomes" id="UP000639859">
    <property type="component" value="Unassembled WGS sequence"/>
</dbReference>
<protein>
    <submittedName>
        <fullName evidence="9">Magnesium and cobalt transport protein CorA</fullName>
    </submittedName>
</protein>
<evidence type="ECO:0000256" key="8">
    <source>
        <dbReference type="SAM" id="Phobius"/>
    </source>
</evidence>
<keyword evidence="7 8" id="KW-0472">Membrane</keyword>
<dbReference type="RefSeq" id="WP_198578752.1">
    <property type="nucleotide sequence ID" value="NZ_JADWOX010000029.1"/>
</dbReference>
<evidence type="ECO:0000256" key="3">
    <source>
        <dbReference type="ARBA" id="ARBA00022448"/>
    </source>
</evidence>
<comment type="similarity">
    <text evidence="2">Belongs to the CorA metal ion transporter (MIT) (TC 1.A.35) family.</text>
</comment>
<accession>A0ABS0T4R8</accession>
<dbReference type="Gene3D" id="3.30.460.20">
    <property type="entry name" value="CorA soluble domain-like"/>
    <property type="match status" value="1"/>
</dbReference>
<evidence type="ECO:0000313" key="10">
    <source>
        <dbReference type="Proteomes" id="UP000639859"/>
    </source>
</evidence>
<evidence type="ECO:0000256" key="7">
    <source>
        <dbReference type="ARBA" id="ARBA00023136"/>
    </source>
</evidence>
<feature type="transmembrane region" description="Helical" evidence="8">
    <location>
        <begin position="265"/>
        <end position="284"/>
    </location>
</feature>
<keyword evidence="5 8" id="KW-0812">Transmembrane</keyword>
<name>A0ABS0T4R8_9CAUL</name>